<dbReference type="OrthoDB" id="2586582at2759"/>
<dbReference type="InterPro" id="IPR000675">
    <property type="entry name" value="Cutinase/axe"/>
</dbReference>
<evidence type="ECO:0000256" key="4">
    <source>
        <dbReference type="SAM" id="SignalP"/>
    </source>
</evidence>
<dbReference type="SMART" id="SM01110">
    <property type="entry name" value="Cutinase"/>
    <property type="match status" value="1"/>
</dbReference>
<evidence type="ECO:0000313" key="6">
    <source>
        <dbReference type="Proteomes" id="UP000224854"/>
    </source>
</evidence>
<evidence type="ECO:0000256" key="1">
    <source>
        <dbReference type="ARBA" id="ARBA00022801"/>
    </source>
</evidence>
<dbReference type="PANTHER" id="PTHR33630:SF9">
    <property type="entry name" value="CUTINASE 4"/>
    <property type="match status" value="1"/>
</dbReference>
<dbReference type="EMBL" id="NJEU01000854">
    <property type="protein sequence ID" value="PHH70021.1"/>
    <property type="molecule type" value="Genomic_DNA"/>
</dbReference>
<keyword evidence="4" id="KW-0732">Signal</keyword>
<gene>
    <name evidence="5" type="ORF">CDD82_7388</name>
</gene>
<dbReference type="GO" id="GO:0052689">
    <property type="term" value="F:carboxylic ester hydrolase activity"/>
    <property type="evidence" value="ECO:0007669"/>
    <property type="project" value="UniProtKB-ARBA"/>
</dbReference>
<dbReference type="SUPFAM" id="SSF53474">
    <property type="entry name" value="alpha/beta-Hydrolases"/>
    <property type="match status" value="1"/>
</dbReference>
<name>A0A2C5YSY9_9HYPO</name>
<feature type="region of interest" description="Disordered" evidence="3">
    <location>
        <begin position="224"/>
        <end position="265"/>
    </location>
</feature>
<reference evidence="5 6" key="1">
    <citation type="submission" date="2017-06" db="EMBL/GenBank/DDBJ databases">
        <title>Ant-infecting Ophiocordyceps genomes reveal a high diversity of potential behavioral manipulation genes and a possible major role for enterotoxins.</title>
        <authorList>
            <person name="De Bekker C."/>
            <person name="Evans H.C."/>
            <person name="Brachmann A."/>
            <person name="Hughes D.P."/>
        </authorList>
    </citation>
    <scope>NUCLEOTIDE SEQUENCE [LARGE SCALE GENOMIC DNA]</scope>
    <source>
        <strain evidence="5 6">1348a</strain>
    </source>
</reference>
<dbReference type="Proteomes" id="UP000224854">
    <property type="component" value="Unassembled WGS sequence"/>
</dbReference>
<accession>A0A2C5YSY9</accession>
<keyword evidence="2" id="KW-1015">Disulfide bond</keyword>
<proteinExistence type="predicted"/>
<keyword evidence="1" id="KW-0378">Hydrolase</keyword>
<dbReference type="PROSITE" id="PS51257">
    <property type="entry name" value="PROKAR_LIPOPROTEIN"/>
    <property type="match status" value="1"/>
</dbReference>
<keyword evidence="6" id="KW-1185">Reference proteome</keyword>
<evidence type="ECO:0000256" key="3">
    <source>
        <dbReference type="SAM" id="MobiDB-lite"/>
    </source>
</evidence>
<evidence type="ECO:0000256" key="2">
    <source>
        <dbReference type="ARBA" id="ARBA00023157"/>
    </source>
</evidence>
<dbReference type="InterPro" id="IPR029058">
    <property type="entry name" value="AB_hydrolase_fold"/>
</dbReference>
<dbReference type="Gene3D" id="3.40.50.1820">
    <property type="entry name" value="alpha/beta hydrolase"/>
    <property type="match status" value="1"/>
</dbReference>
<evidence type="ECO:0008006" key="7">
    <source>
        <dbReference type="Google" id="ProtNLM"/>
    </source>
</evidence>
<protein>
    <recommendedName>
        <fullName evidence="7">Cutinase</fullName>
    </recommendedName>
</protein>
<feature type="chain" id="PRO_5012812759" description="Cutinase" evidence="4">
    <location>
        <begin position="16"/>
        <end position="297"/>
    </location>
</feature>
<organism evidence="5 6">
    <name type="scientific">Ophiocordyceps australis</name>
    <dbReference type="NCBI Taxonomy" id="1399860"/>
    <lineage>
        <taxon>Eukaryota</taxon>
        <taxon>Fungi</taxon>
        <taxon>Dikarya</taxon>
        <taxon>Ascomycota</taxon>
        <taxon>Pezizomycotina</taxon>
        <taxon>Sordariomycetes</taxon>
        <taxon>Hypocreomycetidae</taxon>
        <taxon>Hypocreales</taxon>
        <taxon>Ophiocordycipitaceae</taxon>
        <taxon>Ophiocordyceps</taxon>
    </lineage>
</organism>
<feature type="signal peptide" evidence="4">
    <location>
        <begin position="1"/>
        <end position="15"/>
    </location>
</feature>
<sequence>MRPSPLAALLPPAMALSCSPGLYVLVARGTFEPPGPGSAGLIPQALANRTSANITTAPIDYPASLTDPAYTQSVQEGGHAVHDAIVNYASACPDGKMAIVGYSQGAQISLDAICGGSGNGFSLIDALPSQKLDNVVAIVLFGDPSHVANTTYDRGTSTNDGIFSRDSKSISVCNQYSSRIVSYCDSGDVYCDSGNSNAVHHGYLANYTDAAVDFILDRFHAASNSSAAPSPLPTTSSSSPSSTVLPVSSSTAPATSSSSSGPAPSKSGLPVVSLACSNSVTLVYLGLASVVAALVLA</sequence>
<dbReference type="Pfam" id="PF01083">
    <property type="entry name" value="Cutinase"/>
    <property type="match status" value="1"/>
</dbReference>
<dbReference type="AlphaFoldDB" id="A0A2C5YSY9"/>
<evidence type="ECO:0000313" key="5">
    <source>
        <dbReference type="EMBL" id="PHH70021.1"/>
    </source>
</evidence>
<dbReference type="PANTHER" id="PTHR33630">
    <property type="entry name" value="CUTINASE RV1984C-RELATED-RELATED"/>
    <property type="match status" value="1"/>
</dbReference>
<comment type="caution">
    <text evidence="5">The sequence shown here is derived from an EMBL/GenBank/DDBJ whole genome shotgun (WGS) entry which is preliminary data.</text>
</comment>